<organism evidence="2">
    <name type="scientific">hydrothermal vent metagenome</name>
    <dbReference type="NCBI Taxonomy" id="652676"/>
    <lineage>
        <taxon>unclassified sequences</taxon>
        <taxon>metagenomes</taxon>
        <taxon>ecological metagenomes</taxon>
    </lineage>
</organism>
<dbReference type="EMBL" id="FPIB01000016">
    <property type="protein sequence ID" value="SFV90455.1"/>
    <property type="molecule type" value="Genomic_DNA"/>
</dbReference>
<reference evidence="2" key="1">
    <citation type="submission" date="2016-10" db="EMBL/GenBank/DDBJ databases">
        <authorList>
            <person name="de Groot N.N."/>
        </authorList>
    </citation>
    <scope>NUCLEOTIDE SEQUENCE</scope>
</reference>
<feature type="domain" description="OmpA-like" evidence="1">
    <location>
        <begin position="501"/>
        <end position="631"/>
    </location>
</feature>
<dbReference type="SUPFAM" id="SSF103088">
    <property type="entry name" value="OmpA-like"/>
    <property type="match status" value="1"/>
</dbReference>
<dbReference type="InterPro" id="IPR006665">
    <property type="entry name" value="OmpA-like"/>
</dbReference>
<sequence length="653" mass="73774">MLLLPDELALLKELASKVEHLEFETLDEEAIKAKLLPLFDDLLLSRLQSKDTHTIEIFSRYLAQIIAKSATNDPKALGHALQSVISPVIAQEIADNKEKMIDALYPIMGGMISKYVTNAIKEMMEHINAKIEDGLSIERYKRKIKSKLTGVSETELLLEESAEAQIKALFVIQKDTGLLIAAAQQGEKEIDDPHIVASMASAIKDFVNDWMKNTKQSQEVQLLSYGNATLYIESAGSVYMIAFLDAEPDYDQRTKIQHFFAKVVKHYSDFFQTFKGDNTAEEITQLQQKMLSFLESENAHTPKQTAPTKGSPAKIIGIALLLGLLGYGGYIAKKAYRYHQLETQIAKRTGEKITIVEASDGVHLQGSLHTVENIPKIHAVLKEQGYTKTVNELYLPAQEVEAQMRTLKMQNGIFANRLNAFDTNLSRFQEKLAKQIECKLNETITDLNKTVETLSQKETALEKTYLQTKKKLNTAATIAHLKHYAVARLSKHFGKRKSFYPKNGVLDFANTNLFEAGETEPNPKTLPAFDKDVLRYIQTLMDDATIRPYIKHFMIESFTDSSGSHALNEKLSRQRAEKIAQHLQTLPQIEQYGISHLFTAHGRAESDPIIINGIEDKEASRRIRIRFILDEKKILQSLQKVLKIKLLFKPNTL</sequence>
<proteinExistence type="predicted"/>
<name>A0A1W1E906_9ZZZZ</name>
<protein>
    <submittedName>
        <fullName evidence="2">Putative periplasmic protein</fullName>
    </submittedName>
</protein>
<dbReference type="InterPro" id="IPR036737">
    <property type="entry name" value="OmpA-like_sf"/>
</dbReference>
<dbReference type="AlphaFoldDB" id="A0A1W1E906"/>
<accession>A0A1W1E906</accession>
<dbReference type="Gene3D" id="3.30.1330.60">
    <property type="entry name" value="OmpA-like domain"/>
    <property type="match status" value="1"/>
</dbReference>
<evidence type="ECO:0000259" key="1">
    <source>
        <dbReference type="PROSITE" id="PS51123"/>
    </source>
</evidence>
<evidence type="ECO:0000313" key="2">
    <source>
        <dbReference type="EMBL" id="SFV90455.1"/>
    </source>
</evidence>
<dbReference type="PROSITE" id="PS51123">
    <property type="entry name" value="OMPA_2"/>
    <property type="match status" value="1"/>
</dbReference>
<gene>
    <name evidence="2" type="ORF">MNB_SV-4-1349</name>
</gene>